<name>A0A8S5SCU8_9CAUD</name>
<protein>
    <submittedName>
        <fullName evidence="1">Nucelotide kinase</fullName>
    </submittedName>
</protein>
<keyword evidence="1" id="KW-0808">Transferase</keyword>
<evidence type="ECO:0000313" key="1">
    <source>
        <dbReference type="EMBL" id="DAF48752.1"/>
    </source>
</evidence>
<dbReference type="GO" id="GO:0016301">
    <property type="term" value="F:kinase activity"/>
    <property type="evidence" value="ECO:0007669"/>
    <property type="project" value="UniProtKB-KW"/>
</dbReference>
<dbReference type="EMBL" id="BK032573">
    <property type="protein sequence ID" value="DAF48752.1"/>
    <property type="molecule type" value="Genomic_DNA"/>
</dbReference>
<proteinExistence type="predicted"/>
<reference evidence="1" key="1">
    <citation type="journal article" date="2021" name="Proc. Natl. Acad. Sci. U.S.A.">
        <title>A Catalog of Tens of Thousands of Viruses from Human Metagenomes Reveals Hidden Associations with Chronic Diseases.</title>
        <authorList>
            <person name="Tisza M.J."/>
            <person name="Buck C.B."/>
        </authorList>
    </citation>
    <scope>NUCLEOTIDE SEQUENCE</scope>
    <source>
        <strain evidence="1">Ctt1f11</strain>
    </source>
</reference>
<sequence length="102" mass="11845">MPKENDSVKTPAHYDLNLNGVESIDVVRAVLGDEGFRKHCRGCALKYLMRADKKNGLEDLKKAQQYLEWEIKLRERAQNKSDHEEKWEQKNAINIDGVALHR</sequence>
<organism evidence="1">
    <name type="scientific">Siphoviridae sp. ctt1f11</name>
    <dbReference type="NCBI Taxonomy" id="2827959"/>
    <lineage>
        <taxon>Viruses</taxon>
        <taxon>Duplodnaviria</taxon>
        <taxon>Heunggongvirae</taxon>
        <taxon>Uroviricota</taxon>
        <taxon>Caudoviricetes</taxon>
    </lineage>
</organism>
<dbReference type="InterPro" id="IPR021739">
    <property type="entry name" value="SaV-like"/>
</dbReference>
<keyword evidence="1" id="KW-0418">Kinase</keyword>
<dbReference type="Pfam" id="PF11753">
    <property type="entry name" value="DUF3310"/>
    <property type="match status" value="1"/>
</dbReference>
<accession>A0A8S5SCU8</accession>